<sequence>MSPRGNTLGGATSPYLRQHADNPVHWQQWSPRALAEAAERDVPILLSIGYAACHWCHVMAHESFQSADVAAVANAHFVCIKVDREERPDLDAVYMNATIALTGQGGWPMTCFLTPDGRPFFAGTYYPKDAFLQLLSAVEETWRERRDEVEQASDGIADELRAMAGGLPGGPALQPALCDDAVAAVLRDEDRGYGGFGRAPKFPPSALLEALLRHHERTGFGLDAVERTCQAMARGGIYDQLAGGFARYSVDNAWVVPHFEKMLYDNAQLLRVYAHWARRTGNPLARKVADETARFIIDGLGDGGMFASSLDADAGGVEGATYVWTPAELRDVLGAADGAWAASLFGVTEAGTFEAGTSVLQLRADPDDPARFARVRDALLAARARRVQPGRDAKIVTAWNGLAITALAEAAVALGRPGYLDAATECARRLLSLHLVDGRLRRASLGGAVGDSAGILEDYAALATGLLTLYQISGDWLPEATALLDTALDHFADVDGRWFDTADDAEALVLRPADPLDGATPSGASLVTEALQLAAHLTSAPRYASAAAASLSAATSVLARAARSGGHWLAVAEAAVRGPLQIAVACDPNHSELLTAARALAPGGAIVVGGPADSTELLTGRDRVGGRDAAYVCRGRVCDLPVTTAEDLAAALSRAV</sequence>
<keyword evidence="3" id="KW-1185">Reference proteome</keyword>
<gene>
    <name evidence="2" type="ORF">RMCC_4365</name>
</gene>
<dbReference type="Gene3D" id="3.40.30.10">
    <property type="entry name" value="Glutaredoxin"/>
    <property type="match status" value="1"/>
</dbReference>
<reference evidence="3" key="2">
    <citation type="submission" date="2016-02" db="EMBL/GenBank/DDBJ databases">
        <title>Draft genome sequence of five rapidly growing Mycobacterium species.</title>
        <authorList>
            <person name="Katahira K."/>
            <person name="Gotou Y."/>
            <person name="Iida K."/>
            <person name="Ogura Y."/>
            <person name="Hayashi T."/>
        </authorList>
    </citation>
    <scope>NUCLEOTIDE SEQUENCE [LARGE SCALE GENOMIC DNA]</scope>
    <source>
        <strain evidence="3">JCM15298</strain>
    </source>
</reference>
<comment type="caution">
    <text evidence="2">The sequence shown here is derived from an EMBL/GenBank/DDBJ whole genome shotgun (WGS) entry which is preliminary data.</text>
</comment>
<evidence type="ECO:0000313" key="2">
    <source>
        <dbReference type="EMBL" id="GAS97399.1"/>
    </source>
</evidence>
<accession>A0A117IB45</accession>
<dbReference type="PANTHER" id="PTHR42899:SF1">
    <property type="entry name" value="SPERMATOGENESIS-ASSOCIATED PROTEIN 20"/>
    <property type="match status" value="1"/>
</dbReference>
<dbReference type="InterPro" id="IPR004879">
    <property type="entry name" value="Ssp411-like_TRX"/>
</dbReference>
<dbReference type="AlphaFoldDB" id="A0A117IB45"/>
<proteinExistence type="predicted"/>
<dbReference type="OrthoDB" id="9762614at2"/>
<dbReference type="RefSeq" id="WP_062658296.1">
    <property type="nucleotide sequence ID" value="NZ_BCSY01000072.1"/>
</dbReference>
<evidence type="ECO:0000259" key="1">
    <source>
        <dbReference type="Pfam" id="PF03190"/>
    </source>
</evidence>
<dbReference type="Pfam" id="PF03190">
    <property type="entry name" value="Thioredox_DsbH"/>
    <property type="match status" value="1"/>
</dbReference>
<dbReference type="InterPro" id="IPR008928">
    <property type="entry name" value="6-hairpin_glycosidase_sf"/>
</dbReference>
<organism evidence="2 3">
    <name type="scientific">Mycolicibacterium canariasense</name>
    <name type="common">Mycobacterium canariasense</name>
    <dbReference type="NCBI Taxonomy" id="228230"/>
    <lineage>
        <taxon>Bacteria</taxon>
        <taxon>Bacillati</taxon>
        <taxon>Actinomycetota</taxon>
        <taxon>Actinomycetes</taxon>
        <taxon>Mycobacteriales</taxon>
        <taxon>Mycobacteriaceae</taxon>
        <taxon>Mycolicibacterium</taxon>
    </lineage>
</organism>
<protein>
    <submittedName>
        <fullName evidence="2">Thioredoxin domain protein</fullName>
    </submittedName>
</protein>
<dbReference type="SUPFAM" id="SSF48208">
    <property type="entry name" value="Six-hairpin glycosidases"/>
    <property type="match status" value="1"/>
</dbReference>
<dbReference type="CDD" id="cd02955">
    <property type="entry name" value="SSP411"/>
    <property type="match status" value="1"/>
</dbReference>
<dbReference type="SUPFAM" id="SSF52833">
    <property type="entry name" value="Thioredoxin-like"/>
    <property type="match status" value="1"/>
</dbReference>
<dbReference type="GO" id="GO:0005975">
    <property type="term" value="P:carbohydrate metabolic process"/>
    <property type="evidence" value="ECO:0007669"/>
    <property type="project" value="InterPro"/>
</dbReference>
<dbReference type="PANTHER" id="PTHR42899">
    <property type="entry name" value="SPERMATOGENESIS-ASSOCIATED PROTEIN 20"/>
    <property type="match status" value="1"/>
</dbReference>
<feature type="domain" description="Spermatogenesis-associated protein 20-like TRX" evidence="1">
    <location>
        <begin position="6"/>
        <end position="160"/>
    </location>
</feature>
<reference evidence="3" key="1">
    <citation type="journal article" date="2016" name="Genome Announc.">
        <title>Draft Genome Sequences of Five Rapidly Growing Mycobacterium Species, M. thermoresistibile, M. fortuitum subsp. acetamidolyticum, M. canariasense, M. brisbanense, and M. novocastrense.</title>
        <authorList>
            <person name="Katahira K."/>
            <person name="Ogura Y."/>
            <person name="Gotoh Y."/>
            <person name="Hayashi T."/>
        </authorList>
    </citation>
    <scope>NUCLEOTIDE SEQUENCE [LARGE SCALE GENOMIC DNA]</scope>
    <source>
        <strain evidence="3">JCM15298</strain>
    </source>
</reference>
<dbReference type="PIRSF" id="PIRSF006402">
    <property type="entry name" value="UCP006402_thioredoxin"/>
    <property type="match status" value="1"/>
</dbReference>
<dbReference type="STRING" id="228230.RMCC_4365"/>
<name>A0A117IB45_MYCCR</name>
<dbReference type="InterPro" id="IPR024705">
    <property type="entry name" value="Ssp411"/>
</dbReference>
<evidence type="ECO:0000313" key="3">
    <source>
        <dbReference type="Proteomes" id="UP000069443"/>
    </source>
</evidence>
<dbReference type="EMBL" id="BCSY01000072">
    <property type="protein sequence ID" value="GAS97399.1"/>
    <property type="molecule type" value="Genomic_DNA"/>
</dbReference>
<dbReference type="InterPro" id="IPR036249">
    <property type="entry name" value="Thioredoxin-like_sf"/>
</dbReference>
<dbReference type="Proteomes" id="UP000069443">
    <property type="component" value="Unassembled WGS sequence"/>
</dbReference>